<evidence type="ECO:0000256" key="1">
    <source>
        <dbReference type="SAM" id="MobiDB-lite"/>
    </source>
</evidence>
<reference evidence="2" key="2">
    <citation type="submission" date="2018-05" db="EMBL/GenBank/DDBJ databases">
        <title>OpunRS2 (Oryza punctata Reference Sequence Version 2).</title>
        <authorList>
            <person name="Zhang J."/>
            <person name="Kudrna D."/>
            <person name="Lee S."/>
            <person name="Talag J."/>
            <person name="Welchert J."/>
            <person name="Wing R.A."/>
        </authorList>
    </citation>
    <scope>NUCLEOTIDE SEQUENCE [LARGE SCALE GENOMIC DNA]</scope>
</reference>
<dbReference type="EnsemblPlants" id="OPUNC12G09020.1">
    <property type="protein sequence ID" value="OPUNC12G09020.1"/>
    <property type="gene ID" value="OPUNC12G09020"/>
</dbReference>
<reference evidence="2" key="1">
    <citation type="submission" date="2015-04" db="UniProtKB">
        <authorList>
            <consortium name="EnsemblPlants"/>
        </authorList>
    </citation>
    <scope>IDENTIFICATION</scope>
</reference>
<organism evidence="2">
    <name type="scientific">Oryza punctata</name>
    <name type="common">Red rice</name>
    <dbReference type="NCBI Taxonomy" id="4537"/>
    <lineage>
        <taxon>Eukaryota</taxon>
        <taxon>Viridiplantae</taxon>
        <taxon>Streptophyta</taxon>
        <taxon>Embryophyta</taxon>
        <taxon>Tracheophyta</taxon>
        <taxon>Spermatophyta</taxon>
        <taxon>Magnoliopsida</taxon>
        <taxon>Liliopsida</taxon>
        <taxon>Poales</taxon>
        <taxon>Poaceae</taxon>
        <taxon>BOP clade</taxon>
        <taxon>Oryzoideae</taxon>
        <taxon>Oryzeae</taxon>
        <taxon>Oryzinae</taxon>
        <taxon>Oryza</taxon>
    </lineage>
</organism>
<feature type="region of interest" description="Disordered" evidence="1">
    <location>
        <begin position="92"/>
        <end position="132"/>
    </location>
</feature>
<protein>
    <submittedName>
        <fullName evidence="2">Uncharacterized protein</fullName>
    </submittedName>
</protein>
<sequence>MRVRPLGETGGRRGSRRLTLTPPSAVQSSVASVIKATVGGSGCGWRRRMILASGRCCRRESGGWITGMCSAGPTGFCTDEALHRGTIVHTSADDGLPFLGPQQRGQLGRRRTIGGCAGRDRRTQGPGKRAAT</sequence>
<evidence type="ECO:0000313" key="3">
    <source>
        <dbReference type="Proteomes" id="UP000026962"/>
    </source>
</evidence>
<feature type="compositionally biased region" description="Low complexity" evidence="1">
    <location>
        <begin position="95"/>
        <end position="106"/>
    </location>
</feature>
<dbReference type="AlphaFoldDB" id="A0A0E0MLU3"/>
<dbReference type="HOGENOM" id="CLU_1920500_0_0_1"/>
<evidence type="ECO:0000313" key="2">
    <source>
        <dbReference type="EnsemblPlants" id="OPUNC12G09020.1"/>
    </source>
</evidence>
<dbReference type="Gramene" id="OPUNC12G09020.1">
    <property type="protein sequence ID" value="OPUNC12G09020.1"/>
    <property type="gene ID" value="OPUNC12G09020"/>
</dbReference>
<name>A0A0E0MLU3_ORYPU</name>
<keyword evidence="3" id="KW-1185">Reference proteome</keyword>
<feature type="region of interest" description="Disordered" evidence="1">
    <location>
        <begin position="1"/>
        <end position="21"/>
    </location>
</feature>
<dbReference type="Proteomes" id="UP000026962">
    <property type="component" value="Chromosome 12"/>
</dbReference>
<proteinExistence type="predicted"/>
<accession>A0A0E0MLU3</accession>